<dbReference type="SUPFAM" id="SSF52172">
    <property type="entry name" value="CheY-like"/>
    <property type="match status" value="1"/>
</dbReference>
<dbReference type="CDD" id="cd00156">
    <property type="entry name" value="REC"/>
    <property type="match status" value="1"/>
</dbReference>
<sequence>MSDDLERFLMSQPATPDRPLQGKTVLLVEDSRYASEAIRLLCLRSGARIRRADSLASAHRHLRVYRPSIVIVDMGLPDGSGADLIRELAQEPCRVPVLIAISGDDATHNDAIKAGADRFMAKPLESLAVFQQTVLELLPKGEGPSGLREVSGELVHPDAMALQDDLSHMAEIMGEDPDNVDVGYIAQFLGGVARSAHDKKLEHAADDLARAGRGEGGWRKQYDLVAGLVQERLAARQAL</sequence>
<dbReference type="Proteomes" id="UP000050471">
    <property type="component" value="Unassembled WGS sequence"/>
</dbReference>
<dbReference type="RefSeq" id="WP_055190350.1">
    <property type="nucleotide sequence ID" value="NZ_FPBS01000027.1"/>
</dbReference>
<dbReference type="SMART" id="SM00448">
    <property type="entry name" value="REC"/>
    <property type="match status" value="1"/>
</dbReference>
<evidence type="ECO:0000256" key="2">
    <source>
        <dbReference type="PROSITE-ProRule" id="PRU00169"/>
    </source>
</evidence>
<dbReference type="InterPro" id="IPR050595">
    <property type="entry name" value="Bact_response_regulator"/>
</dbReference>
<keyword evidence="5" id="KW-1185">Reference proteome</keyword>
<dbReference type="PANTHER" id="PTHR44591:SF23">
    <property type="entry name" value="CHEY SUBFAMILY"/>
    <property type="match status" value="1"/>
</dbReference>
<accession>A0A0P7KNG8</accession>
<feature type="modified residue" description="4-aspartylphosphate" evidence="2">
    <location>
        <position position="73"/>
    </location>
</feature>
<organism evidence="4 5">
    <name type="scientific">Aliiroseovarius crassostreae</name>
    <dbReference type="NCBI Taxonomy" id="154981"/>
    <lineage>
        <taxon>Bacteria</taxon>
        <taxon>Pseudomonadati</taxon>
        <taxon>Pseudomonadota</taxon>
        <taxon>Alphaproteobacteria</taxon>
        <taxon>Rhodobacterales</taxon>
        <taxon>Paracoccaceae</taxon>
        <taxon>Aliiroseovarius</taxon>
    </lineage>
</organism>
<dbReference type="OrthoDB" id="7831674at2"/>
<dbReference type="InterPro" id="IPR011006">
    <property type="entry name" value="CheY-like_superfamily"/>
</dbReference>
<proteinExistence type="predicted"/>
<evidence type="ECO:0000259" key="3">
    <source>
        <dbReference type="PROSITE" id="PS50110"/>
    </source>
</evidence>
<dbReference type="Pfam" id="PF00072">
    <property type="entry name" value="Response_reg"/>
    <property type="match status" value="1"/>
</dbReference>
<dbReference type="InterPro" id="IPR001789">
    <property type="entry name" value="Sig_transdc_resp-reg_receiver"/>
</dbReference>
<dbReference type="GO" id="GO:0000160">
    <property type="term" value="P:phosphorelay signal transduction system"/>
    <property type="evidence" value="ECO:0007669"/>
    <property type="project" value="InterPro"/>
</dbReference>
<dbReference type="PANTHER" id="PTHR44591">
    <property type="entry name" value="STRESS RESPONSE REGULATOR PROTEIN 1"/>
    <property type="match status" value="1"/>
</dbReference>
<dbReference type="EMBL" id="LKBA01000006">
    <property type="protein sequence ID" value="KPN63725.1"/>
    <property type="molecule type" value="Genomic_DNA"/>
</dbReference>
<dbReference type="PROSITE" id="PS50110">
    <property type="entry name" value="RESPONSE_REGULATORY"/>
    <property type="match status" value="1"/>
</dbReference>
<dbReference type="STRING" id="154981.AKJ29_13995"/>
<dbReference type="AlphaFoldDB" id="A0A0P7KNG8"/>
<comment type="caution">
    <text evidence="4">The sequence shown here is derived from an EMBL/GenBank/DDBJ whole genome shotgun (WGS) entry which is preliminary data.</text>
</comment>
<gene>
    <name evidence="4" type="ORF">AKJ29_13995</name>
</gene>
<name>A0A0P7KNG8_9RHOB</name>
<evidence type="ECO:0000313" key="5">
    <source>
        <dbReference type="Proteomes" id="UP000050471"/>
    </source>
</evidence>
<evidence type="ECO:0000256" key="1">
    <source>
        <dbReference type="ARBA" id="ARBA00022553"/>
    </source>
</evidence>
<evidence type="ECO:0000313" key="4">
    <source>
        <dbReference type="EMBL" id="KPN63725.1"/>
    </source>
</evidence>
<protein>
    <submittedName>
        <fullName evidence="4">Response regulator</fullName>
    </submittedName>
</protein>
<feature type="domain" description="Response regulatory" evidence="3">
    <location>
        <begin position="24"/>
        <end position="137"/>
    </location>
</feature>
<reference evidence="4 5" key="1">
    <citation type="submission" date="2015-09" db="EMBL/GenBank/DDBJ databases">
        <title>Draft genome sequence of Aliiroseovarius crassostreae CV919-312TSm, the causative agent of Roseovarius Oyster Disease (formerly Juvenile Oyster Disease).</title>
        <authorList>
            <person name="Kessner L."/>
            <person name="Spinard E."/>
            <person name="Nelson D."/>
        </authorList>
    </citation>
    <scope>NUCLEOTIDE SEQUENCE [LARGE SCALE GENOMIC DNA]</scope>
    <source>
        <strain evidence="4 5">CV919-312</strain>
    </source>
</reference>
<dbReference type="Gene3D" id="3.40.50.2300">
    <property type="match status" value="1"/>
</dbReference>
<keyword evidence="1 2" id="KW-0597">Phosphoprotein</keyword>